<dbReference type="InterPro" id="IPR035441">
    <property type="entry name" value="TFIIS/LEDGF_dom_sf"/>
</dbReference>
<dbReference type="PANTHER" id="PTHR46010:SF1">
    <property type="entry name" value="PROTEIN IWS1 HOMOLOG"/>
    <property type="match status" value="1"/>
</dbReference>
<evidence type="ECO:0000313" key="6">
    <source>
        <dbReference type="Proteomes" id="UP000187209"/>
    </source>
</evidence>
<feature type="domain" description="TFIIS N-terminal" evidence="4">
    <location>
        <begin position="121"/>
        <end position="198"/>
    </location>
</feature>
<dbReference type="InterPro" id="IPR017923">
    <property type="entry name" value="TFIIS_N"/>
</dbReference>
<dbReference type="Pfam" id="PF08711">
    <property type="entry name" value="Med26"/>
    <property type="match status" value="1"/>
</dbReference>
<protein>
    <recommendedName>
        <fullName evidence="4">TFIIS N-terminal domain-containing protein</fullName>
    </recommendedName>
</protein>
<dbReference type="EMBL" id="MPUH01000649">
    <property type="protein sequence ID" value="OMJ76131.1"/>
    <property type="molecule type" value="Genomic_DNA"/>
</dbReference>
<dbReference type="GO" id="GO:0016973">
    <property type="term" value="P:poly(A)+ mRNA export from nucleus"/>
    <property type="evidence" value="ECO:0007669"/>
    <property type="project" value="TreeGrafter"/>
</dbReference>
<evidence type="ECO:0000256" key="3">
    <source>
        <dbReference type="SAM" id="MobiDB-lite"/>
    </source>
</evidence>
<dbReference type="GO" id="GO:0005634">
    <property type="term" value="C:nucleus"/>
    <property type="evidence" value="ECO:0007669"/>
    <property type="project" value="UniProtKB-SubCell"/>
</dbReference>
<feature type="region of interest" description="Disordered" evidence="3">
    <location>
        <begin position="1"/>
        <end position="42"/>
    </location>
</feature>
<feature type="compositionally biased region" description="Polar residues" evidence="3">
    <location>
        <begin position="20"/>
        <end position="30"/>
    </location>
</feature>
<gene>
    <name evidence="5" type="ORF">SteCoe_24574</name>
</gene>
<keyword evidence="6" id="KW-1185">Reference proteome</keyword>
<comment type="caution">
    <text evidence="5">The sequence shown here is derived from an EMBL/GenBank/DDBJ whole genome shotgun (WGS) entry which is preliminary data.</text>
</comment>
<dbReference type="OrthoDB" id="21124at2759"/>
<name>A0A1R2BHB3_9CILI</name>
<evidence type="ECO:0000256" key="1">
    <source>
        <dbReference type="ARBA" id="ARBA00037992"/>
    </source>
</evidence>
<comment type="similarity">
    <text evidence="1">Belongs to the IWS1 family.</text>
</comment>
<evidence type="ECO:0000313" key="5">
    <source>
        <dbReference type="EMBL" id="OMJ76131.1"/>
    </source>
</evidence>
<dbReference type="Gene3D" id="1.20.930.10">
    <property type="entry name" value="Conserved domain common to transcription factors TFIIS, elongin A, CRSP70"/>
    <property type="match status" value="1"/>
</dbReference>
<sequence length="299" mass="33795">MSDKYEDSLPGERSSEDESNSIANKAQESESNTEEDDQPEMINALIKKKRRVPLSHYQDEEEDENMIDQLLDSMNKAAESDIQANIDGAPALNKLKMLDKVLKFLKVAKHHDLFLGMNGCVVLGRWLGQLPDGSFPSTPLRSGLLQAIQDLPITVDNLQGSDLGKSVMGIYNNPNEAQAIKKYAKMLIDKWSRMIYDINTEYTALHKESNAVETVSMPKKKFNLQSLISQEQQTNYTKLPERGMFNFKNRPIPEISVNENSQMYSADSTYAKLKKKMLKKKGRSKCKGMMSIDGKGLDY</sequence>
<proteinExistence type="inferred from homology"/>
<evidence type="ECO:0000259" key="4">
    <source>
        <dbReference type="PROSITE" id="PS51319"/>
    </source>
</evidence>
<accession>A0A1R2BHB3</accession>
<reference evidence="5 6" key="1">
    <citation type="submission" date="2016-11" db="EMBL/GenBank/DDBJ databases">
        <title>The macronuclear genome of Stentor coeruleus: a giant cell with tiny introns.</title>
        <authorList>
            <person name="Slabodnick M."/>
            <person name="Ruby J.G."/>
            <person name="Reiff S.B."/>
            <person name="Swart E.C."/>
            <person name="Gosai S."/>
            <person name="Prabakaran S."/>
            <person name="Witkowska E."/>
            <person name="Larue G.E."/>
            <person name="Fisher S."/>
            <person name="Freeman R.M."/>
            <person name="Gunawardena J."/>
            <person name="Chu W."/>
            <person name="Stover N.A."/>
            <person name="Gregory B.D."/>
            <person name="Nowacki M."/>
            <person name="Derisi J."/>
            <person name="Roy S.W."/>
            <person name="Marshall W.F."/>
            <person name="Sood P."/>
        </authorList>
    </citation>
    <scope>NUCLEOTIDE SEQUENCE [LARGE SCALE GENOMIC DNA]</scope>
    <source>
        <strain evidence="5">WM001</strain>
    </source>
</reference>
<evidence type="ECO:0000256" key="2">
    <source>
        <dbReference type="PROSITE-ProRule" id="PRU00649"/>
    </source>
</evidence>
<dbReference type="PROSITE" id="PS51319">
    <property type="entry name" value="TFIIS_N"/>
    <property type="match status" value="1"/>
</dbReference>
<dbReference type="AlphaFoldDB" id="A0A1R2BHB3"/>
<dbReference type="PANTHER" id="PTHR46010">
    <property type="entry name" value="PROTEIN IWS1 HOMOLOG"/>
    <property type="match status" value="1"/>
</dbReference>
<keyword evidence="2" id="KW-0539">Nucleus</keyword>
<organism evidence="5 6">
    <name type="scientific">Stentor coeruleus</name>
    <dbReference type="NCBI Taxonomy" id="5963"/>
    <lineage>
        <taxon>Eukaryota</taxon>
        <taxon>Sar</taxon>
        <taxon>Alveolata</taxon>
        <taxon>Ciliophora</taxon>
        <taxon>Postciliodesmatophora</taxon>
        <taxon>Heterotrichea</taxon>
        <taxon>Heterotrichida</taxon>
        <taxon>Stentoridae</taxon>
        <taxon>Stentor</taxon>
    </lineage>
</organism>
<dbReference type="InterPro" id="IPR051037">
    <property type="entry name" value="RNAPII_TF_IWS1"/>
</dbReference>
<dbReference type="SUPFAM" id="SSF47676">
    <property type="entry name" value="Conserved domain common to transcription factors TFIIS, elongin A, CRSP70"/>
    <property type="match status" value="1"/>
</dbReference>
<dbReference type="Proteomes" id="UP000187209">
    <property type="component" value="Unassembled WGS sequence"/>
</dbReference>
<comment type="subcellular location">
    <subcellularLocation>
        <location evidence="2">Nucleus</location>
    </subcellularLocation>
</comment>